<keyword evidence="3" id="KW-0285">Flavoprotein</keyword>
<protein>
    <submittedName>
        <fullName evidence="7">FAD-dependent oxidoreductase</fullName>
    </submittedName>
</protein>
<evidence type="ECO:0000256" key="3">
    <source>
        <dbReference type="ARBA" id="ARBA00022630"/>
    </source>
</evidence>
<feature type="domain" description="FAD/NAD(P)-binding" evidence="6">
    <location>
        <begin position="5"/>
        <end position="320"/>
    </location>
</feature>
<comment type="similarity">
    <text evidence="2">Belongs to the NADH dehydrogenase family.</text>
</comment>
<comment type="cofactor">
    <cofactor evidence="1">
        <name>FAD</name>
        <dbReference type="ChEBI" id="CHEBI:57692"/>
    </cofactor>
</comment>
<dbReference type="PANTHER" id="PTHR42913">
    <property type="entry name" value="APOPTOSIS-INDUCING FACTOR 1"/>
    <property type="match status" value="1"/>
</dbReference>
<proteinExistence type="inferred from homology"/>
<dbReference type="SUPFAM" id="SSF51905">
    <property type="entry name" value="FAD/NAD(P)-binding domain"/>
    <property type="match status" value="2"/>
</dbReference>
<keyword evidence="4" id="KW-0274">FAD</keyword>
<dbReference type="GO" id="GO:0019646">
    <property type="term" value="P:aerobic electron transport chain"/>
    <property type="evidence" value="ECO:0007669"/>
    <property type="project" value="TreeGrafter"/>
</dbReference>
<dbReference type="EMBL" id="NUVX01000070">
    <property type="protein sequence ID" value="PFJ31040.1"/>
    <property type="molecule type" value="Genomic_DNA"/>
</dbReference>
<dbReference type="PRINTS" id="PR00368">
    <property type="entry name" value="FADPNR"/>
</dbReference>
<evidence type="ECO:0000256" key="4">
    <source>
        <dbReference type="ARBA" id="ARBA00022827"/>
    </source>
</evidence>
<dbReference type="InterPro" id="IPR051169">
    <property type="entry name" value="NADH-Q_oxidoreductase"/>
</dbReference>
<evidence type="ECO:0000256" key="5">
    <source>
        <dbReference type="ARBA" id="ARBA00023002"/>
    </source>
</evidence>
<dbReference type="PANTHER" id="PTHR42913:SF3">
    <property type="entry name" value="64 KDA MITOCHONDRIAL NADH DEHYDROGENASE (EUROFUNG)"/>
    <property type="match status" value="1"/>
</dbReference>
<dbReference type="Pfam" id="PF07992">
    <property type="entry name" value="Pyr_redox_2"/>
    <property type="match status" value="1"/>
</dbReference>
<gene>
    <name evidence="7" type="ORF">COJ15_30375</name>
</gene>
<organism evidence="7 8">
    <name type="scientific">Bacillus thuringiensis</name>
    <dbReference type="NCBI Taxonomy" id="1428"/>
    <lineage>
        <taxon>Bacteria</taxon>
        <taxon>Bacillati</taxon>
        <taxon>Bacillota</taxon>
        <taxon>Bacilli</taxon>
        <taxon>Bacillales</taxon>
        <taxon>Bacillaceae</taxon>
        <taxon>Bacillus</taxon>
        <taxon>Bacillus cereus group</taxon>
    </lineage>
</organism>
<accession>A0A9X6WI74</accession>
<evidence type="ECO:0000256" key="2">
    <source>
        <dbReference type="ARBA" id="ARBA00005272"/>
    </source>
</evidence>
<comment type="caution">
    <text evidence="7">The sequence shown here is derived from an EMBL/GenBank/DDBJ whole genome shotgun (WGS) entry which is preliminary data.</text>
</comment>
<evidence type="ECO:0000259" key="6">
    <source>
        <dbReference type="Pfam" id="PF07992"/>
    </source>
</evidence>
<evidence type="ECO:0000313" key="8">
    <source>
        <dbReference type="Proteomes" id="UP000224003"/>
    </source>
</evidence>
<dbReference type="AlphaFoldDB" id="A0A9X6WI74"/>
<evidence type="ECO:0000256" key="1">
    <source>
        <dbReference type="ARBA" id="ARBA00001974"/>
    </source>
</evidence>
<dbReference type="Proteomes" id="UP000224003">
    <property type="component" value="Unassembled WGS sequence"/>
</dbReference>
<dbReference type="RefSeq" id="WP_098517498.1">
    <property type="nucleotide sequence ID" value="NZ_NUVX01000070.1"/>
</dbReference>
<dbReference type="InterPro" id="IPR036188">
    <property type="entry name" value="FAD/NAD-bd_sf"/>
</dbReference>
<name>A0A9X6WI74_BACTU</name>
<reference evidence="7 8" key="1">
    <citation type="submission" date="2017-09" db="EMBL/GenBank/DDBJ databases">
        <title>Large-scale bioinformatics analysis of Bacillus genomes uncovers conserved roles of natural products in bacterial physiology.</title>
        <authorList>
            <consortium name="Agbiome Team Llc"/>
            <person name="Bleich R.M."/>
            <person name="Grubbs K.J."/>
            <person name="Santa Maria K.C."/>
            <person name="Allen S.E."/>
            <person name="Farag S."/>
            <person name="Shank E.A."/>
            <person name="Bowers A."/>
        </authorList>
    </citation>
    <scope>NUCLEOTIDE SEQUENCE [LARGE SCALE GENOMIC DNA]</scope>
    <source>
        <strain evidence="7 8">AFS085496</strain>
    </source>
</reference>
<keyword evidence="5" id="KW-0560">Oxidoreductase</keyword>
<evidence type="ECO:0000313" key="7">
    <source>
        <dbReference type="EMBL" id="PFJ31040.1"/>
    </source>
</evidence>
<dbReference type="GO" id="GO:0003955">
    <property type="term" value="F:NAD(P)H dehydrogenase (quinone) activity"/>
    <property type="evidence" value="ECO:0007669"/>
    <property type="project" value="TreeGrafter"/>
</dbReference>
<dbReference type="Gene3D" id="3.50.50.100">
    <property type="match status" value="1"/>
</dbReference>
<sequence length="398" mass="43771">MSKSKVVILGAGYGGMLTALTLQKKMKTSEVDITLVNKNDYHYFTTELHQPAAGTFPAEKTRVLIKELINANKINFIKDEAIEIKTEEKKVILSNSTLEYDYLVVGLGGESETFGIPGLKEYAFGKWTFDGAVQLRNHIENQFANYNNQSDNKDSLSIVVGGAGFTGIEFVSEIAENVPNLCKKYNISREKVRISCVEAAPTVLPGFDEDLVKYATERLKRKGIEFFIGTPIKECNEEGVILANGEEIKAGTVVWAAGVRGSSIIEISGFENVRGRVGVNEFLQAPGFENIFIIGDSSYIMNEETGRPYPPTAQIAMQMGANLGQNLTSIIKGKKEDLISFKPQIKGTVASLGRKDAIGIVGKRKVYGFVATSLKKVIDLRYLFIIGGIRLVLKKGRF</sequence>
<dbReference type="InterPro" id="IPR023753">
    <property type="entry name" value="FAD/NAD-binding_dom"/>
</dbReference>